<keyword evidence="1" id="KW-1133">Transmembrane helix</keyword>
<dbReference type="AlphaFoldDB" id="A0A9Q0NBV5"/>
<evidence type="ECO:0000313" key="2">
    <source>
        <dbReference type="EMBL" id="KAJ6647432.1"/>
    </source>
</evidence>
<feature type="transmembrane region" description="Helical" evidence="1">
    <location>
        <begin position="127"/>
        <end position="145"/>
    </location>
</feature>
<accession>A0A9Q0NBV5</accession>
<keyword evidence="1" id="KW-0812">Transmembrane</keyword>
<evidence type="ECO:0000256" key="1">
    <source>
        <dbReference type="SAM" id="Phobius"/>
    </source>
</evidence>
<protein>
    <submittedName>
        <fullName evidence="2">Uncharacterized protein</fullName>
    </submittedName>
</protein>
<dbReference type="EMBL" id="WJQU01000001">
    <property type="protein sequence ID" value="KAJ6647432.1"/>
    <property type="molecule type" value="Genomic_DNA"/>
</dbReference>
<name>A0A9Q0NBV5_9DIPT</name>
<keyword evidence="1" id="KW-0472">Membrane</keyword>
<keyword evidence="3" id="KW-1185">Reference proteome</keyword>
<gene>
    <name evidence="2" type="ORF">Bhyg_02654</name>
</gene>
<comment type="caution">
    <text evidence="2">The sequence shown here is derived from an EMBL/GenBank/DDBJ whole genome shotgun (WGS) entry which is preliminary data.</text>
</comment>
<proteinExistence type="predicted"/>
<sequence length="175" mass="20268">MKFTGKKNIIFNKLMRSLSFYTCAVPVPKTKSIYLRQIIIEVKFIRVEIACCVFDFFLSFNENISRNNSSKIENKNYMNMCIWINEGNINKIIGKRYCSNAILICILLTCIYDAVKTLIFGTKNCNIIRLKIIALVVFILMLVSHTYTLQHILVGLSLVFCAAYFIIAFCHIYFL</sequence>
<dbReference type="Proteomes" id="UP001151699">
    <property type="component" value="Chromosome A"/>
</dbReference>
<evidence type="ECO:0000313" key="3">
    <source>
        <dbReference type="Proteomes" id="UP001151699"/>
    </source>
</evidence>
<feature type="transmembrane region" description="Helical" evidence="1">
    <location>
        <begin position="152"/>
        <end position="174"/>
    </location>
</feature>
<organism evidence="2 3">
    <name type="scientific">Pseudolycoriella hygida</name>
    <dbReference type="NCBI Taxonomy" id="35572"/>
    <lineage>
        <taxon>Eukaryota</taxon>
        <taxon>Metazoa</taxon>
        <taxon>Ecdysozoa</taxon>
        <taxon>Arthropoda</taxon>
        <taxon>Hexapoda</taxon>
        <taxon>Insecta</taxon>
        <taxon>Pterygota</taxon>
        <taxon>Neoptera</taxon>
        <taxon>Endopterygota</taxon>
        <taxon>Diptera</taxon>
        <taxon>Nematocera</taxon>
        <taxon>Sciaroidea</taxon>
        <taxon>Sciaridae</taxon>
        <taxon>Pseudolycoriella</taxon>
    </lineage>
</organism>
<reference evidence="2" key="1">
    <citation type="submission" date="2022-07" db="EMBL/GenBank/DDBJ databases">
        <authorList>
            <person name="Trinca V."/>
            <person name="Uliana J.V.C."/>
            <person name="Torres T.T."/>
            <person name="Ward R.J."/>
            <person name="Monesi N."/>
        </authorList>
    </citation>
    <scope>NUCLEOTIDE SEQUENCE</scope>
    <source>
        <strain evidence="2">HSMRA1968</strain>
        <tissue evidence="2">Whole embryos</tissue>
    </source>
</reference>